<keyword evidence="2" id="KW-0238">DNA-binding</keyword>
<sequence length="286" mass="31255">MRTVTSEMNGEPRALARTTSTPKTGRNSDRAAEGSKSLRRALLLLRTVAAHDDRGMRLTELASSTHMHTTTTHRLLSALQDERMISFDPNTKLYKLGLEMLLFAESAHRMTIKDQLHQVLVALAQDCGEDVHSIVPAGDDHVLIDKVEGTELGRITSPAIGCRRPIGVGAGSIALLTAISDAEARSLYERNLPHLANIRWTTPDRIWRDIVAARRRGFSVVKGQLLKDATAISVAALNNVGEPVASVTVFGPNSRLGRSKYDLIADRIRQQIVATGKFHTPLCSPS</sequence>
<evidence type="ECO:0000256" key="3">
    <source>
        <dbReference type="ARBA" id="ARBA00023163"/>
    </source>
</evidence>
<evidence type="ECO:0000259" key="5">
    <source>
        <dbReference type="PROSITE" id="PS51077"/>
    </source>
</evidence>
<keyword evidence="3" id="KW-0804">Transcription</keyword>
<dbReference type="InterPro" id="IPR029016">
    <property type="entry name" value="GAF-like_dom_sf"/>
</dbReference>
<dbReference type="PANTHER" id="PTHR30136:SF35">
    <property type="entry name" value="HTH-TYPE TRANSCRIPTIONAL REGULATOR RV1719"/>
    <property type="match status" value="1"/>
</dbReference>
<dbReference type="PROSITE" id="PS51077">
    <property type="entry name" value="HTH_ICLR"/>
    <property type="match status" value="1"/>
</dbReference>
<dbReference type="RefSeq" id="WP_320298645.1">
    <property type="nucleotide sequence ID" value="NZ_JAVIIU010000018.1"/>
</dbReference>
<dbReference type="Gene3D" id="3.30.450.40">
    <property type="match status" value="1"/>
</dbReference>
<feature type="domain" description="IclR-ED" evidence="6">
    <location>
        <begin position="92"/>
        <end position="286"/>
    </location>
</feature>
<evidence type="ECO:0000313" key="7">
    <source>
        <dbReference type="EMBL" id="MDX8488359.1"/>
    </source>
</evidence>
<evidence type="ECO:0000313" key="8">
    <source>
        <dbReference type="Proteomes" id="UP001280156"/>
    </source>
</evidence>
<dbReference type="EMBL" id="JAVIIV010000019">
    <property type="protein sequence ID" value="MDX8488359.1"/>
    <property type="molecule type" value="Genomic_DNA"/>
</dbReference>
<dbReference type="Proteomes" id="UP001280156">
    <property type="component" value="Unassembled WGS sequence"/>
</dbReference>
<evidence type="ECO:0000259" key="6">
    <source>
        <dbReference type="PROSITE" id="PS51078"/>
    </source>
</evidence>
<evidence type="ECO:0000256" key="2">
    <source>
        <dbReference type="ARBA" id="ARBA00023125"/>
    </source>
</evidence>
<dbReference type="PANTHER" id="PTHR30136">
    <property type="entry name" value="HELIX-TURN-HELIX TRANSCRIPTIONAL REGULATOR, ICLR FAMILY"/>
    <property type="match status" value="1"/>
</dbReference>
<name>A0ABU4YN48_9HYPH</name>
<dbReference type="Gene3D" id="1.10.10.10">
    <property type="entry name" value="Winged helix-like DNA-binding domain superfamily/Winged helix DNA-binding domain"/>
    <property type="match status" value="1"/>
</dbReference>
<dbReference type="PROSITE" id="PS51078">
    <property type="entry name" value="ICLR_ED"/>
    <property type="match status" value="1"/>
</dbReference>
<dbReference type="InterPro" id="IPR005471">
    <property type="entry name" value="Tscrpt_reg_IclR_N"/>
</dbReference>
<evidence type="ECO:0000256" key="1">
    <source>
        <dbReference type="ARBA" id="ARBA00023015"/>
    </source>
</evidence>
<keyword evidence="1" id="KW-0805">Transcription regulation</keyword>
<keyword evidence="8" id="KW-1185">Reference proteome</keyword>
<proteinExistence type="predicted"/>
<reference evidence="7 8" key="1">
    <citation type="submission" date="2023-08" db="EMBL/GenBank/DDBJ databases">
        <title>Implementing the SeqCode for naming new Mesorhizobium species isolated from Vachellia karroo root nodules.</title>
        <authorList>
            <person name="Van Lill M."/>
        </authorList>
    </citation>
    <scope>NUCLEOTIDE SEQUENCE [LARGE SCALE GENOMIC DNA]</scope>
    <source>
        <strain evidence="7 8">VK2B</strain>
    </source>
</reference>
<gene>
    <name evidence="7" type="ORF">RFM52_24595</name>
</gene>
<accession>A0ABU4YN48</accession>
<dbReference type="InterPro" id="IPR036390">
    <property type="entry name" value="WH_DNA-bd_sf"/>
</dbReference>
<dbReference type="Pfam" id="PF01614">
    <property type="entry name" value="IclR_C"/>
    <property type="match status" value="1"/>
</dbReference>
<feature type="domain" description="HTH iclR-type" evidence="5">
    <location>
        <begin position="35"/>
        <end position="98"/>
    </location>
</feature>
<dbReference type="InterPro" id="IPR050707">
    <property type="entry name" value="HTH_MetabolicPath_Reg"/>
</dbReference>
<dbReference type="SUPFAM" id="SSF46785">
    <property type="entry name" value="Winged helix' DNA-binding domain"/>
    <property type="match status" value="1"/>
</dbReference>
<comment type="caution">
    <text evidence="7">The sequence shown here is derived from an EMBL/GenBank/DDBJ whole genome shotgun (WGS) entry which is preliminary data.</text>
</comment>
<dbReference type="SUPFAM" id="SSF55781">
    <property type="entry name" value="GAF domain-like"/>
    <property type="match status" value="1"/>
</dbReference>
<dbReference type="InterPro" id="IPR014757">
    <property type="entry name" value="Tscrpt_reg_IclR_C"/>
</dbReference>
<evidence type="ECO:0000256" key="4">
    <source>
        <dbReference type="SAM" id="MobiDB-lite"/>
    </source>
</evidence>
<organism evidence="7 8">
    <name type="scientific">Mesorhizobium humile</name>
    <dbReference type="NCBI Taxonomy" id="3072313"/>
    <lineage>
        <taxon>Bacteria</taxon>
        <taxon>Pseudomonadati</taxon>
        <taxon>Pseudomonadota</taxon>
        <taxon>Alphaproteobacteria</taxon>
        <taxon>Hyphomicrobiales</taxon>
        <taxon>Phyllobacteriaceae</taxon>
        <taxon>Mesorhizobium</taxon>
    </lineage>
</organism>
<protein>
    <submittedName>
        <fullName evidence="7">Helix-turn-helix domain-containing protein</fullName>
    </submittedName>
</protein>
<dbReference type="Pfam" id="PF09339">
    <property type="entry name" value="HTH_IclR"/>
    <property type="match status" value="1"/>
</dbReference>
<dbReference type="SMART" id="SM00346">
    <property type="entry name" value="HTH_ICLR"/>
    <property type="match status" value="1"/>
</dbReference>
<feature type="region of interest" description="Disordered" evidence="4">
    <location>
        <begin position="1"/>
        <end position="35"/>
    </location>
</feature>
<dbReference type="InterPro" id="IPR036388">
    <property type="entry name" value="WH-like_DNA-bd_sf"/>
</dbReference>